<organism evidence="8 9">
    <name type="scientific">Roseateles toxinivorans</name>
    <dbReference type="NCBI Taxonomy" id="270368"/>
    <lineage>
        <taxon>Bacteria</taxon>
        <taxon>Pseudomonadati</taxon>
        <taxon>Pseudomonadota</taxon>
        <taxon>Betaproteobacteria</taxon>
        <taxon>Burkholderiales</taxon>
        <taxon>Sphaerotilaceae</taxon>
        <taxon>Roseateles</taxon>
    </lineage>
</organism>
<dbReference type="Pfam" id="PF02631">
    <property type="entry name" value="RecX_HTH2"/>
    <property type="match status" value="1"/>
</dbReference>
<sequence length="175" mass="19797">MKPLSLKARAIALLAQREHSRSELQRKLLRIARQQDEKAHQARREAEGDVLEFESDAESGEVSAASEVDALLDWLQANRYLSEARFVESRINARAQRYGNLRIRQELSQHGLAADAASQQALKDSEFERARQVWQRKFGEIAADPAARAKQMRFLAGRGFSPEVIRKVVQGTEAD</sequence>
<accession>A0A4V3CTP4</accession>
<dbReference type="PANTHER" id="PTHR33602:SF1">
    <property type="entry name" value="REGULATORY PROTEIN RECX FAMILY PROTEIN"/>
    <property type="match status" value="1"/>
</dbReference>
<proteinExistence type="inferred from homology"/>
<feature type="domain" description="RecX third three-helical" evidence="7">
    <location>
        <begin position="124"/>
        <end position="169"/>
    </location>
</feature>
<evidence type="ECO:0000256" key="1">
    <source>
        <dbReference type="ARBA" id="ARBA00004496"/>
    </source>
</evidence>
<dbReference type="PANTHER" id="PTHR33602">
    <property type="entry name" value="REGULATORY PROTEIN RECX FAMILY PROTEIN"/>
    <property type="match status" value="1"/>
</dbReference>
<dbReference type="GO" id="GO:0005737">
    <property type="term" value="C:cytoplasm"/>
    <property type="evidence" value="ECO:0007669"/>
    <property type="project" value="UniProtKB-SubCell"/>
</dbReference>
<dbReference type="InterPro" id="IPR036388">
    <property type="entry name" value="WH-like_DNA-bd_sf"/>
</dbReference>
<dbReference type="Proteomes" id="UP000295361">
    <property type="component" value="Unassembled WGS sequence"/>
</dbReference>
<dbReference type="GO" id="GO:0006282">
    <property type="term" value="P:regulation of DNA repair"/>
    <property type="evidence" value="ECO:0007669"/>
    <property type="project" value="UniProtKB-UniRule"/>
</dbReference>
<comment type="caution">
    <text evidence="8">The sequence shown here is derived from an EMBL/GenBank/DDBJ whole genome shotgun (WGS) entry which is preliminary data.</text>
</comment>
<evidence type="ECO:0000256" key="4">
    <source>
        <dbReference type="ARBA" id="ARBA00022490"/>
    </source>
</evidence>
<evidence type="ECO:0000256" key="3">
    <source>
        <dbReference type="ARBA" id="ARBA00018111"/>
    </source>
</evidence>
<evidence type="ECO:0000256" key="2">
    <source>
        <dbReference type="ARBA" id="ARBA00009695"/>
    </source>
</evidence>
<feature type="domain" description="RecX second three-helical" evidence="6">
    <location>
        <begin position="82"/>
        <end position="119"/>
    </location>
</feature>
<dbReference type="InParanoid" id="A0A4V3CTP4"/>
<dbReference type="AlphaFoldDB" id="A0A4V3CTP4"/>
<dbReference type="HAMAP" id="MF_01114">
    <property type="entry name" value="RecX"/>
    <property type="match status" value="1"/>
</dbReference>
<evidence type="ECO:0000313" key="9">
    <source>
        <dbReference type="Proteomes" id="UP000295361"/>
    </source>
</evidence>
<keyword evidence="9" id="KW-1185">Reference proteome</keyword>
<dbReference type="InterPro" id="IPR003783">
    <property type="entry name" value="Regulatory_RecX"/>
</dbReference>
<evidence type="ECO:0000259" key="6">
    <source>
        <dbReference type="Pfam" id="PF02631"/>
    </source>
</evidence>
<name>A0A4V3CTP4_9BURK</name>
<comment type="similarity">
    <text evidence="2 5">Belongs to the RecX family.</text>
</comment>
<reference evidence="8 9" key="1">
    <citation type="submission" date="2019-03" db="EMBL/GenBank/DDBJ databases">
        <title>Genomic Encyclopedia of Type Strains, Phase IV (KMG-IV): sequencing the most valuable type-strain genomes for metagenomic binning, comparative biology and taxonomic classification.</title>
        <authorList>
            <person name="Goeker M."/>
        </authorList>
    </citation>
    <scope>NUCLEOTIDE SEQUENCE [LARGE SCALE GENOMIC DNA]</scope>
    <source>
        <strain evidence="8 9">DSM 16998</strain>
    </source>
</reference>
<comment type="subcellular location">
    <subcellularLocation>
        <location evidence="1 5">Cytoplasm</location>
    </subcellularLocation>
</comment>
<keyword evidence="4 5" id="KW-0963">Cytoplasm</keyword>
<dbReference type="Gene3D" id="1.10.10.10">
    <property type="entry name" value="Winged helix-like DNA-binding domain superfamily/Winged helix DNA-binding domain"/>
    <property type="match status" value="3"/>
</dbReference>
<dbReference type="InterPro" id="IPR053925">
    <property type="entry name" value="RecX_HTH_3rd"/>
</dbReference>
<dbReference type="FunCoup" id="A0A4V3CTP4">
    <property type="interactions" value="68"/>
</dbReference>
<protein>
    <recommendedName>
        <fullName evidence="3 5">Regulatory protein RecX</fullName>
    </recommendedName>
</protein>
<evidence type="ECO:0000313" key="8">
    <source>
        <dbReference type="EMBL" id="TDP73064.1"/>
    </source>
</evidence>
<evidence type="ECO:0000256" key="5">
    <source>
        <dbReference type="HAMAP-Rule" id="MF_01114"/>
    </source>
</evidence>
<dbReference type="RefSeq" id="WP_166651938.1">
    <property type="nucleotide sequence ID" value="NZ_SNXS01000002.1"/>
</dbReference>
<dbReference type="InterPro" id="IPR053924">
    <property type="entry name" value="RecX_HTH_2nd"/>
</dbReference>
<evidence type="ECO:0000259" key="7">
    <source>
        <dbReference type="Pfam" id="PF21981"/>
    </source>
</evidence>
<dbReference type="Pfam" id="PF21981">
    <property type="entry name" value="RecX_HTH3"/>
    <property type="match status" value="1"/>
</dbReference>
<gene>
    <name evidence="5" type="primary">recX</name>
    <name evidence="8" type="ORF">DES47_102810</name>
</gene>
<comment type="function">
    <text evidence="5">Modulates RecA activity.</text>
</comment>
<dbReference type="EMBL" id="SNXS01000002">
    <property type="protein sequence ID" value="TDP73064.1"/>
    <property type="molecule type" value="Genomic_DNA"/>
</dbReference>